<gene>
    <name evidence="1" type="ORF">I540_1057</name>
</gene>
<name>X8DR26_9MYCO</name>
<evidence type="ECO:0000313" key="2">
    <source>
        <dbReference type="Proteomes" id="UP000023351"/>
    </source>
</evidence>
<sequence>MAVDLLTGADPNGRGHHRREAERLQRFVIFRPPVSAATSWDSAADWASVVVTVNCTR</sequence>
<comment type="caution">
    <text evidence="1">The sequence shown here is derived from an EMBL/GenBank/DDBJ whole genome shotgun (WGS) entry which is preliminary data.</text>
</comment>
<evidence type="ECO:0000313" key="1">
    <source>
        <dbReference type="EMBL" id="EUA69945.1"/>
    </source>
</evidence>
<dbReference type="AlphaFoldDB" id="X8DR26"/>
<accession>X8DR26</accession>
<organism evidence="1 2">
    <name type="scientific">Mycobacteroides abscessus subsp. bolletii 1513</name>
    <dbReference type="NCBI Taxonomy" id="1299321"/>
    <lineage>
        <taxon>Bacteria</taxon>
        <taxon>Bacillati</taxon>
        <taxon>Actinomycetota</taxon>
        <taxon>Actinomycetes</taxon>
        <taxon>Mycobacteriales</taxon>
        <taxon>Mycobacteriaceae</taxon>
        <taxon>Mycobacteroides</taxon>
        <taxon>Mycobacteroides abscessus</taxon>
    </lineage>
</organism>
<dbReference type="EMBL" id="JAOJ01000002">
    <property type="protein sequence ID" value="EUA69945.1"/>
    <property type="molecule type" value="Genomic_DNA"/>
</dbReference>
<protein>
    <submittedName>
        <fullName evidence="1">Uncharacterized protein</fullName>
    </submittedName>
</protein>
<dbReference type="Proteomes" id="UP000023351">
    <property type="component" value="Unassembled WGS sequence"/>
</dbReference>
<proteinExistence type="predicted"/>
<reference evidence="1 2" key="1">
    <citation type="submission" date="2013-12" db="EMBL/GenBank/DDBJ databases">
        <authorList>
            <person name="Zelazny A."/>
            <person name="Olivier K."/>
            <person name="Holland S."/>
            <person name="Lenaerts A."/>
            <person name="Ordway D."/>
            <person name="DeGroote M.A."/>
            <person name="Parker T."/>
            <person name="Sizemore C."/>
            <person name="Tallon L.J."/>
            <person name="Sadzewicz L.K."/>
            <person name="Sengamalay N."/>
            <person name="Fraser C.M."/>
            <person name="Hine E."/>
            <person name="Shefchek K.A."/>
            <person name="Das S.P."/>
            <person name="Tettelin H."/>
        </authorList>
    </citation>
    <scope>NUCLEOTIDE SEQUENCE [LARGE SCALE GENOMIC DNA]</scope>
    <source>
        <strain evidence="1 2">1513</strain>
    </source>
</reference>